<reference evidence="9" key="1">
    <citation type="submission" date="2016-05" db="EMBL/GenBank/DDBJ databases">
        <title>Comparative genomics of biotechnologically important yeasts.</title>
        <authorList>
            <consortium name="DOE Joint Genome Institute"/>
            <person name="Riley R."/>
            <person name="Haridas S."/>
            <person name="Wolfe K.H."/>
            <person name="Lopes M.R."/>
            <person name="Hittinger C.T."/>
            <person name="Goker M."/>
            <person name="Salamov A."/>
            <person name="Wisecaver J."/>
            <person name="Long T.M."/>
            <person name="Aerts A.L."/>
            <person name="Barry K."/>
            <person name="Choi C."/>
            <person name="Clum A."/>
            <person name="Coughlan A.Y."/>
            <person name="Deshpande S."/>
            <person name="Douglass A.P."/>
            <person name="Hanson S.J."/>
            <person name="Klenk H.-P."/>
            <person name="Labutti K."/>
            <person name="Lapidus A."/>
            <person name="Lindquist E."/>
            <person name="Lipzen A."/>
            <person name="Meier-Kolthoff J.P."/>
            <person name="Ohm R.A."/>
            <person name="Otillar R.P."/>
            <person name="Pangilinan J."/>
            <person name="Peng Y."/>
            <person name="Rokas A."/>
            <person name="Rosa C.A."/>
            <person name="Scheuner C."/>
            <person name="Sibirny A.A."/>
            <person name="Slot J.C."/>
            <person name="Stielow J.B."/>
            <person name="Sun H."/>
            <person name="Kurtzman C.P."/>
            <person name="Blackwell M."/>
            <person name="Grigoriev I.V."/>
            <person name="Jeffries T.W."/>
        </authorList>
    </citation>
    <scope>NUCLEOTIDE SEQUENCE [LARGE SCALE GENOMIC DNA]</scope>
    <source>
        <strain evidence="9">NRRL Y-2460</strain>
    </source>
</reference>
<evidence type="ECO:0000256" key="6">
    <source>
        <dbReference type="ARBA" id="ARBA00023004"/>
    </source>
</evidence>
<keyword evidence="9" id="KW-1185">Reference proteome</keyword>
<organism evidence="8 9">
    <name type="scientific">Pachysolen tannophilus NRRL Y-2460</name>
    <dbReference type="NCBI Taxonomy" id="669874"/>
    <lineage>
        <taxon>Eukaryota</taxon>
        <taxon>Fungi</taxon>
        <taxon>Dikarya</taxon>
        <taxon>Ascomycota</taxon>
        <taxon>Saccharomycotina</taxon>
        <taxon>Pichiomycetes</taxon>
        <taxon>Pachysolenaceae</taxon>
        <taxon>Pachysolen</taxon>
    </lineage>
</organism>
<dbReference type="Gene3D" id="3.30.2020.30">
    <property type="match status" value="1"/>
</dbReference>
<dbReference type="GO" id="GO:0046872">
    <property type="term" value="F:metal ion binding"/>
    <property type="evidence" value="ECO:0007669"/>
    <property type="project" value="UniProtKB-KW"/>
</dbReference>
<keyword evidence="4" id="KW-0223">Dioxygenase</keyword>
<proteinExistence type="inferred from homology"/>
<dbReference type="InterPro" id="IPR003819">
    <property type="entry name" value="TauD/TfdA-like"/>
</dbReference>
<dbReference type="Pfam" id="PF02668">
    <property type="entry name" value="TauD"/>
    <property type="match status" value="1"/>
</dbReference>
<name>A0A1E4U2H4_PACTA</name>
<dbReference type="InterPro" id="IPR050411">
    <property type="entry name" value="AlphaKG_dependent_hydroxylases"/>
</dbReference>
<evidence type="ECO:0000313" key="9">
    <source>
        <dbReference type="Proteomes" id="UP000094236"/>
    </source>
</evidence>
<evidence type="ECO:0000256" key="1">
    <source>
        <dbReference type="ARBA" id="ARBA00001954"/>
    </source>
</evidence>
<comment type="cofactor">
    <cofactor evidence="1">
        <name>Fe(2+)</name>
        <dbReference type="ChEBI" id="CHEBI:29033"/>
    </cofactor>
</comment>
<keyword evidence="3" id="KW-0479">Metal-binding</keyword>
<evidence type="ECO:0000256" key="5">
    <source>
        <dbReference type="ARBA" id="ARBA00023002"/>
    </source>
</evidence>
<accession>A0A1E4U2H4</accession>
<evidence type="ECO:0000256" key="2">
    <source>
        <dbReference type="ARBA" id="ARBA00008654"/>
    </source>
</evidence>
<evidence type="ECO:0000259" key="7">
    <source>
        <dbReference type="Pfam" id="PF02668"/>
    </source>
</evidence>
<evidence type="ECO:0000313" key="8">
    <source>
        <dbReference type="EMBL" id="ODV98205.1"/>
    </source>
</evidence>
<gene>
    <name evidence="8" type="ORF">PACTADRAFT_48005</name>
</gene>
<dbReference type="PANTHER" id="PTHR10696:SF25">
    <property type="entry name" value="OXIDOREDUCTASE AIM17-RELATED"/>
    <property type="match status" value="1"/>
</dbReference>
<feature type="domain" description="TauD/TfdA-like" evidence="7">
    <location>
        <begin position="166"/>
        <end position="432"/>
    </location>
</feature>
<dbReference type="AlphaFoldDB" id="A0A1E4U2H4"/>
<dbReference type="OrthoDB" id="406634at2759"/>
<keyword evidence="6" id="KW-0408">Iron</keyword>
<dbReference type="SUPFAM" id="SSF51197">
    <property type="entry name" value="Clavaminate synthase-like"/>
    <property type="match status" value="1"/>
</dbReference>
<evidence type="ECO:0000256" key="4">
    <source>
        <dbReference type="ARBA" id="ARBA00022964"/>
    </source>
</evidence>
<dbReference type="PANTHER" id="PTHR10696">
    <property type="entry name" value="GAMMA-BUTYROBETAINE HYDROXYLASE-RELATED"/>
    <property type="match status" value="1"/>
</dbReference>
<dbReference type="GO" id="GO:0051213">
    <property type="term" value="F:dioxygenase activity"/>
    <property type="evidence" value="ECO:0007669"/>
    <property type="project" value="UniProtKB-KW"/>
</dbReference>
<comment type="similarity">
    <text evidence="2">Belongs to the gamma-BBH/TMLD family.</text>
</comment>
<dbReference type="Proteomes" id="UP000094236">
    <property type="component" value="Unassembled WGS sequence"/>
</dbReference>
<dbReference type="InterPro" id="IPR042098">
    <property type="entry name" value="TauD-like_sf"/>
</dbReference>
<evidence type="ECO:0000256" key="3">
    <source>
        <dbReference type="ARBA" id="ARBA00022723"/>
    </source>
</evidence>
<dbReference type="STRING" id="669874.A0A1E4U2H4"/>
<sequence>MLRHITRPKAKVIWSRFSLPRLDGSFSKYSNLVSSPIKIKDYNSSYISIEFQDSDGSNVTNFSNFFLRDSCSLHNISIDPSSGQKLFTTGKIPTDIKPAKEPLIVQSENGDFFLKIQWDEVGLIGKESLYSADFLKKYSVFEKRRRGKVFYQDKLFWDHQAISKASQEINFNYKDYMDNENDFFCALKSINKYGLCFINNIPQQLFNSGSSNEWFIEKIANRIGYIRETFYGKLFDVKSIPDAKNIAYTNNFLPLHMDLLYYEAPPGLQLLHSIKNKTFGGENIFADSFHAATYIKEKDPQAFLALTTIPIAYQYHNDGEFYYYERPLIVEHDTVDYSTGSQIIKEVNYSPPFQAPFESGSVVEGKGDLLKDYIRGIKLFENFINDPTNQYQLKMQENSCVIFDNRRVLHSRNAFEYGESKDQQERWLKGCYLDTDTFMSRLRVYHEKLN</sequence>
<dbReference type="GO" id="GO:0005739">
    <property type="term" value="C:mitochondrion"/>
    <property type="evidence" value="ECO:0007669"/>
    <property type="project" value="TreeGrafter"/>
</dbReference>
<dbReference type="InterPro" id="IPR038492">
    <property type="entry name" value="GBBH-like_N_sf"/>
</dbReference>
<dbReference type="GO" id="GO:0045329">
    <property type="term" value="P:carnitine biosynthetic process"/>
    <property type="evidence" value="ECO:0007669"/>
    <property type="project" value="TreeGrafter"/>
</dbReference>
<keyword evidence="5" id="KW-0560">Oxidoreductase</keyword>
<dbReference type="CDD" id="cd00250">
    <property type="entry name" value="CAS_like"/>
    <property type="match status" value="1"/>
</dbReference>
<protein>
    <recommendedName>
        <fullName evidence="7">TauD/TfdA-like domain-containing protein</fullName>
    </recommendedName>
</protein>
<dbReference type="Gene3D" id="3.60.130.10">
    <property type="entry name" value="Clavaminate synthase-like"/>
    <property type="match status" value="1"/>
</dbReference>
<dbReference type="EMBL" id="KV454011">
    <property type="protein sequence ID" value="ODV98205.1"/>
    <property type="molecule type" value="Genomic_DNA"/>
</dbReference>